<accession>A0ABX8E278</accession>
<keyword evidence="3" id="KW-0378">Hydrolase</keyword>
<gene>
    <name evidence="3" type="ORF">HT578_05135</name>
</gene>
<protein>
    <submittedName>
        <fullName evidence="3">Glycoside hydrolase family 25 protein</fullName>
    </submittedName>
</protein>
<dbReference type="SUPFAM" id="SSF51445">
    <property type="entry name" value="(Trans)glycosidases"/>
    <property type="match status" value="1"/>
</dbReference>
<evidence type="ECO:0000256" key="2">
    <source>
        <dbReference type="SAM" id="Phobius"/>
    </source>
</evidence>
<keyword evidence="2" id="KW-0812">Transmembrane</keyword>
<evidence type="ECO:0000313" key="4">
    <source>
        <dbReference type="Proteomes" id="UP000677126"/>
    </source>
</evidence>
<dbReference type="CDD" id="cd00599">
    <property type="entry name" value="GH25_muramidase"/>
    <property type="match status" value="1"/>
</dbReference>
<dbReference type="Pfam" id="PF01183">
    <property type="entry name" value="Glyco_hydro_25"/>
    <property type="match status" value="1"/>
</dbReference>
<comment type="similarity">
    <text evidence="1">Belongs to the glycosyl hydrolase 25 family.</text>
</comment>
<dbReference type="InterPro" id="IPR002053">
    <property type="entry name" value="Glyco_hydro_25"/>
</dbReference>
<evidence type="ECO:0000256" key="1">
    <source>
        <dbReference type="ARBA" id="ARBA00010646"/>
    </source>
</evidence>
<name>A0ABX8E278_9SPHN</name>
<dbReference type="PANTHER" id="PTHR34135:SF2">
    <property type="entry name" value="LYSOZYME"/>
    <property type="match status" value="1"/>
</dbReference>
<reference evidence="3 4" key="1">
    <citation type="journal article" date="2021" name="Int. J. Syst. Evol. Microbiol.">
        <title>Novosphingobium decolorationis sp. nov., an aniline blue-decolourizing bacterium isolated from East Pacific sediment.</title>
        <authorList>
            <person name="Chen X."/>
            <person name="Dong B."/>
            <person name="Chen T."/>
            <person name="Ren N."/>
            <person name="Wang J."/>
            <person name="Xu Y."/>
            <person name="Yang J."/>
            <person name="Zhu S."/>
            <person name="Chen J."/>
        </authorList>
    </citation>
    <scope>NUCLEOTIDE SEQUENCE [LARGE SCALE GENOMIC DNA]</scope>
    <source>
        <strain evidence="3 4">502str22</strain>
    </source>
</reference>
<evidence type="ECO:0000313" key="3">
    <source>
        <dbReference type="EMBL" id="QVM83178.1"/>
    </source>
</evidence>
<keyword evidence="2" id="KW-0472">Membrane</keyword>
<keyword evidence="2" id="KW-1133">Transmembrane helix</keyword>
<proteinExistence type="inferred from homology"/>
<dbReference type="EMBL" id="CP054856">
    <property type="protein sequence ID" value="QVM83178.1"/>
    <property type="molecule type" value="Genomic_DNA"/>
</dbReference>
<dbReference type="Gene3D" id="3.20.20.80">
    <property type="entry name" value="Glycosidases"/>
    <property type="match status" value="1"/>
</dbReference>
<dbReference type="GO" id="GO:0016787">
    <property type="term" value="F:hydrolase activity"/>
    <property type="evidence" value="ECO:0007669"/>
    <property type="project" value="UniProtKB-KW"/>
</dbReference>
<sequence length="239" mass="26398">MTSRRKKAAARLRWLVRFVVVLAVLGLSGAGWAWYRAHSWLPDRALYPTQGVEIGARDGEVSWKSLKAIGADFAYIDASAGVDERDPRFVANFEAARGAGMQVGAVHRYDPCQPAEKQAANFVTTVPREGDLLPPAVELDTLADGCAGKVSDARVESELMTFLNQVETHTGKPTILKVTQGFQARYAIARKLDRNLWLVRDRFAPSYAGRDWMLWTANSALSTQIAPGDLRWLVIRPAS</sequence>
<feature type="transmembrane region" description="Helical" evidence="2">
    <location>
        <begin position="12"/>
        <end position="35"/>
    </location>
</feature>
<organism evidence="3 4">
    <name type="scientific">Novosphingobium decolorationis</name>
    <dbReference type="NCBI Taxonomy" id="2698673"/>
    <lineage>
        <taxon>Bacteria</taxon>
        <taxon>Pseudomonadati</taxon>
        <taxon>Pseudomonadota</taxon>
        <taxon>Alphaproteobacteria</taxon>
        <taxon>Sphingomonadales</taxon>
        <taxon>Sphingomonadaceae</taxon>
        <taxon>Novosphingobium</taxon>
    </lineage>
</organism>
<dbReference type="PROSITE" id="PS51904">
    <property type="entry name" value="GLYCOSYL_HYDROL_F25_2"/>
    <property type="match status" value="1"/>
</dbReference>
<dbReference type="RefSeq" id="WP_213502435.1">
    <property type="nucleotide sequence ID" value="NZ_CP054856.1"/>
</dbReference>
<dbReference type="Proteomes" id="UP000677126">
    <property type="component" value="Chromosome"/>
</dbReference>
<keyword evidence="4" id="KW-1185">Reference proteome</keyword>
<dbReference type="InterPro" id="IPR017853">
    <property type="entry name" value="GH"/>
</dbReference>
<dbReference type="PANTHER" id="PTHR34135">
    <property type="entry name" value="LYSOZYME"/>
    <property type="match status" value="1"/>
</dbReference>